<keyword evidence="1" id="KW-0732">Signal</keyword>
<evidence type="ECO:0000313" key="2">
    <source>
        <dbReference type="EMBL" id="WHP05389.1"/>
    </source>
</evidence>
<dbReference type="EMBL" id="CP125669">
    <property type="protein sequence ID" value="WHP05389.1"/>
    <property type="molecule type" value="Genomic_DNA"/>
</dbReference>
<evidence type="ECO:0008006" key="4">
    <source>
        <dbReference type="Google" id="ProtNLM"/>
    </source>
</evidence>
<reference evidence="2 3" key="1">
    <citation type="submission" date="2023-05" db="EMBL/GenBank/DDBJ databases">
        <title>The complete genome of Acinetobacter sp. nov KCTC 92772.</title>
        <authorList>
            <person name="Zhou G."/>
        </authorList>
    </citation>
    <scope>NUCLEOTIDE SEQUENCE [LARGE SCALE GENOMIC DNA]</scope>
    <source>
        <strain evidence="2 3">KCTC 92772</strain>
    </source>
</reference>
<gene>
    <name evidence="2" type="ORF">QLH32_15455</name>
</gene>
<evidence type="ECO:0000256" key="1">
    <source>
        <dbReference type="SAM" id="SignalP"/>
    </source>
</evidence>
<feature type="signal peptide" evidence="1">
    <location>
        <begin position="1"/>
        <end position="21"/>
    </location>
</feature>
<organism evidence="2 3">
    <name type="scientific">Acinetobacter corruptisaponis</name>
    <dbReference type="NCBI Taxonomy" id="3045147"/>
    <lineage>
        <taxon>Bacteria</taxon>
        <taxon>Pseudomonadati</taxon>
        <taxon>Pseudomonadota</taxon>
        <taxon>Gammaproteobacteria</taxon>
        <taxon>Moraxellales</taxon>
        <taxon>Moraxellaceae</taxon>
        <taxon>Acinetobacter</taxon>
    </lineage>
</organism>
<sequence>MQKQFSIPTLLSCMLTLTACGGGGNENQAANNTPPPTPETRIVSVDMLGGRVAIPIEFIDAKTGKPITQKVTLTASDDVTGDNLYESANVGSADNKHDTGSTTIFLKADAVKNATVANPVKLRLVASADGYFSSSTDVIYNGSDLTLIRINLVNKAEPPAGVAVAVQKDAKADSTGTLSTALNLTATTTDTASKGASATFTLPSGTVLKDHNGEPLTGDLQVSIGYFSPKTENIGEVFPGGLNPDRVRTAWNSQTSSWDTQAGYFVTAGLLAVDIVDSQGRKAHLLENAQGEMTIQAPAGLINPETNQPIKDGDKIPVWSHNEANGLWQKELVGTFKQNATGNFDVTYKVKHLSYWNLDWHYSEVCPPVLSINFNKAFSVAPYVLLNIDFSDYGRYNTFYLRNSTDLTGLYNAPKGKEITFTLITTDGTVVGQGTKPANSCSTVNINVTGNFPKPRDASAQILLTAPQGFTKAEITTLLSGMKSLTDAQRTAVLKYTHPTDPNAKFKLDQAAYQKLMDIALTRGQVASLQALMSVQVKAQGYFSAYDQDWSGYYSQLSNTGGMTFYNLPSKDITFKGAEQQSYNWYDWWTGQTYSYTYTQEYAWLYGYVQNSNGSWKYFQIPLKSPHTIKKDDMQTTIIFEDMDAMQRILSYLNSQQTSK</sequence>
<keyword evidence="3" id="KW-1185">Reference proteome</keyword>
<accession>A0ABY8S374</accession>
<protein>
    <recommendedName>
        <fullName evidence="4">Lipoprotein</fullName>
    </recommendedName>
</protein>
<dbReference type="PROSITE" id="PS51257">
    <property type="entry name" value="PROKAR_LIPOPROTEIN"/>
    <property type="match status" value="1"/>
</dbReference>
<proteinExistence type="predicted"/>
<evidence type="ECO:0000313" key="3">
    <source>
        <dbReference type="Proteomes" id="UP001229836"/>
    </source>
</evidence>
<dbReference type="RefSeq" id="WP_283266933.1">
    <property type="nucleotide sequence ID" value="NZ_CP125669.1"/>
</dbReference>
<name>A0ABY8S374_9GAMM</name>
<feature type="chain" id="PRO_5045466277" description="Lipoprotein" evidence="1">
    <location>
        <begin position="22"/>
        <end position="660"/>
    </location>
</feature>
<dbReference type="Proteomes" id="UP001229836">
    <property type="component" value="Chromosome"/>
</dbReference>